<dbReference type="InterPro" id="IPR006657">
    <property type="entry name" value="MoPterin_dinucl-bd_dom"/>
</dbReference>
<dbReference type="SUPFAM" id="SSF53706">
    <property type="entry name" value="Formate dehydrogenase/DMSO reductase, domains 1-3"/>
    <property type="match status" value="1"/>
</dbReference>
<dbReference type="InterPro" id="IPR006656">
    <property type="entry name" value="Mopterin_OxRdtase"/>
</dbReference>
<dbReference type="PANTHER" id="PTHR43742:SF2">
    <property type="entry name" value="ASSIMILATORY NITRATE REDUCTASE CATALYTIC SUBUNIT"/>
    <property type="match status" value="1"/>
</dbReference>
<keyword evidence="4" id="KW-0411">Iron-sulfur</keyword>
<dbReference type="InterPro" id="IPR050612">
    <property type="entry name" value="Prok_Mopterin_Oxidored"/>
</dbReference>
<proteinExistence type="inferred from homology"/>
<evidence type="ECO:0000313" key="6">
    <source>
        <dbReference type="EMBL" id="CAB4364037.1"/>
    </source>
</evidence>
<dbReference type="SMART" id="SM00926">
    <property type="entry name" value="Molybdop_Fe4S4"/>
    <property type="match status" value="1"/>
</dbReference>
<dbReference type="Pfam" id="PF01568">
    <property type="entry name" value="Molydop_binding"/>
    <property type="match status" value="1"/>
</dbReference>
<dbReference type="EMBL" id="CAESGF010000009">
    <property type="protein sequence ID" value="CAB4364037.1"/>
    <property type="molecule type" value="Genomic_DNA"/>
</dbReference>
<comment type="similarity">
    <text evidence="1">Belongs to the prokaryotic molybdopterin-containing oxidoreductase family.</text>
</comment>
<dbReference type="SUPFAM" id="SSF50692">
    <property type="entry name" value="ADC-like"/>
    <property type="match status" value="1"/>
</dbReference>
<dbReference type="GO" id="GO:0043546">
    <property type="term" value="F:molybdopterin cofactor binding"/>
    <property type="evidence" value="ECO:0007669"/>
    <property type="project" value="InterPro"/>
</dbReference>
<dbReference type="Pfam" id="PF04879">
    <property type="entry name" value="Molybdop_Fe4S4"/>
    <property type="match status" value="1"/>
</dbReference>
<protein>
    <submittedName>
        <fullName evidence="7">Unannotated protein</fullName>
    </submittedName>
</protein>
<keyword evidence="3" id="KW-0408">Iron</keyword>
<dbReference type="EMBL" id="CAEZYF010000009">
    <property type="protein sequence ID" value="CAB4724104.1"/>
    <property type="molecule type" value="Genomic_DNA"/>
</dbReference>
<dbReference type="InterPro" id="IPR009010">
    <property type="entry name" value="Asp_de-COase-like_dom_sf"/>
</dbReference>
<dbReference type="PANTHER" id="PTHR43742">
    <property type="entry name" value="TRIMETHYLAMINE-N-OXIDE REDUCTASE"/>
    <property type="match status" value="1"/>
</dbReference>
<dbReference type="Gene3D" id="2.20.25.90">
    <property type="entry name" value="ADC-like domains"/>
    <property type="match status" value="1"/>
</dbReference>
<dbReference type="Gene3D" id="3.40.50.740">
    <property type="match status" value="1"/>
</dbReference>
<dbReference type="EMBL" id="CAFBMT010000009">
    <property type="protein sequence ID" value="CAB4935608.1"/>
    <property type="molecule type" value="Genomic_DNA"/>
</dbReference>
<reference evidence="7" key="1">
    <citation type="submission" date="2020-05" db="EMBL/GenBank/DDBJ databases">
        <authorList>
            <person name="Chiriac C."/>
            <person name="Salcher M."/>
            <person name="Ghai R."/>
            <person name="Kavagutti S V."/>
        </authorList>
    </citation>
    <scope>NUCLEOTIDE SEQUENCE</scope>
</reference>
<dbReference type="Gene3D" id="3.40.228.10">
    <property type="entry name" value="Dimethylsulfoxide Reductase, domain 2"/>
    <property type="match status" value="1"/>
</dbReference>
<dbReference type="GO" id="GO:0016491">
    <property type="term" value="F:oxidoreductase activity"/>
    <property type="evidence" value="ECO:0007669"/>
    <property type="project" value="InterPro"/>
</dbReference>
<keyword evidence="2" id="KW-0479">Metal-binding</keyword>
<evidence type="ECO:0000313" key="10">
    <source>
        <dbReference type="EMBL" id="CAB4935608.1"/>
    </source>
</evidence>
<dbReference type="EMBL" id="CAFAAV010000067">
    <property type="protein sequence ID" value="CAB4816084.1"/>
    <property type="molecule type" value="Genomic_DNA"/>
</dbReference>
<evidence type="ECO:0000259" key="5">
    <source>
        <dbReference type="PROSITE" id="PS51669"/>
    </source>
</evidence>
<dbReference type="Pfam" id="PF00384">
    <property type="entry name" value="Molybdopterin"/>
    <property type="match status" value="1"/>
</dbReference>
<evidence type="ECO:0000256" key="3">
    <source>
        <dbReference type="ARBA" id="ARBA00023004"/>
    </source>
</evidence>
<accession>A0A6J6RNL5</accession>
<evidence type="ECO:0000313" key="9">
    <source>
        <dbReference type="EMBL" id="CAB4851085.1"/>
    </source>
</evidence>
<gene>
    <name evidence="7" type="ORF">UFOPK2656_01639</name>
    <name evidence="8" type="ORF">UFOPK3099_01078</name>
    <name evidence="9" type="ORF">UFOPK3267_01392</name>
    <name evidence="10" type="ORF">UFOPK3651_01781</name>
    <name evidence="11" type="ORF">UFOPK3931_01499</name>
    <name evidence="6" type="ORF">UFOPK4189_01806</name>
</gene>
<evidence type="ECO:0000313" key="7">
    <source>
        <dbReference type="EMBL" id="CAB4724104.1"/>
    </source>
</evidence>
<evidence type="ECO:0000256" key="1">
    <source>
        <dbReference type="ARBA" id="ARBA00010312"/>
    </source>
</evidence>
<sequence length="739" mass="79975">MPEPTHHLRTCHLCEAMCGIEVRVEEGQITRIRANQDDVWSKGHLCPKGATLGRLHHDPDRLRTPLVRDASGVLQPASWDDAFARAEEILHGIIARHGRGSLALRTGNAAGRSASLSRYLAAFSGLAKIARYGSSTVDQQPKNVSCNLMYGNAWKIAVPDIARTDYFLVMGANPAESMGSILAFPDVLGEIERIRERGGRTVVIDPVRTRTAKIADEWVPIVPGTDALFLLAVCNVLFADGLVHLGRLADHVNGVEAVRDVCAEFTPESVAAVTGVPAATTRRIAHDIAAARAAAVYGRIGLCTQEFGTLASWLTDVVAILTGHFDEPGTLMFANPVAPFMDILPSRPFTVGTTHTRVRGAPEVIGEVPAACLAEEIDTPGEGQIKGLITMGCNPVISAPDSGRLDAALPLLEGMISIDLYVNATTRHADVIFPATSPFEQPHSDIWSWIFALRSGIKHHDPLFESPTDWVPEWQVLLRLGALVNGMRNDEIDIAELDDAFFANLCTYAGLDPEPILATSPTPGPERIIDWAIRLGPWGDHYGERPDGLTMDKVRDAPQGLDFGPAIPRLPEMLTTASGKVELAPEFILSDLPRLRTLLTREQPPIVLVSRRHARSLNSWMHNLLPLVKGKPRCTLHIHPTDAARLGLVDDALATVANDTGSVDVHVEVTDDILPGVVSLPHGWSQDHDGMQMEVSRQYAGVLNNYLSPGDLLDEISGNAVLNGIPVTVSPTVLEGSTR</sequence>
<name>A0A6J6RNL5_9ZZZZ</name>
<dbReference type="GO" id="GO:0046872">
    <property type="term" value="F:metal ion binding"/>
    <property type="evidence" value="ECO:0007669"/>
    <property type="project" value="UniProtKB-KW"/>
</dbReference>
<evidence type="ECO:0000256" key="2">
    <source>
        <dbReference type="ARBA" id="ARBA00022723"/>
    </source>
</evidence>
<dbReference type="Gene3D" id="2.40.40.20">
    <property type="match status" value="1"/>
</dbReference>
<dbReference type="InterPro" id="IPR006963">
    <property type="entry name" value="Mopterin_OxRdtase_4Fe-4S_dom"/>
</dbReference>
<dbReference type="PROSITE" id="PS51669">
    <property type="entry name" value="4FE4S_MOW_BIS_MGD"/>
    <property type="match status" value="1"/>
</dbReference>
<dbReference type="EMBL" id="CAFBOL010000035">
    <property type="protein sequence ID" value="CAB4991449.1"/>
    <property type="molecule type" value="Genomic_DNA"/>
</dbReference>
<evidence type="ECO:0000313" key="8">
    <source>
        <dbReference type="EMBL" id="CAB4816084.1"/>
    </source>
</evidence>
<dbReference type="AlphaFoldDB" id="A0A6J6RNL5"/>
<feature type="domain" description="4Fe-4S Mo/W bis-MGD-type" evidence="5">
    <location>
        <begin position="4"/>
        <end position="60"/>
    </location>
</feature>
<evidence type="ECO:0000256" key="4">
    <source>
        <dbReference type="ARBA" id="ARBA00023014"/>
    </source>
</evidence>
<organism evidence="7">
    <name type="scientific">freshwater metagenome</name>
    <dbReference type="NCBI Taxonomy" id="449393"/>
    <lineage>
        <taxon>unclassified sequences</taxon>
        <taxon>metagenomes</taxon>
        <taxon>ecological metagenomes</taxon>
    </lineage>
</organism>
<dbReference type="GO" id="GO:0051536">
    <property type="term" value="F:iron-sulfur cluster binding"/>
    <property type="evidence" value="ECO:0007669"/>
    <property type="project" value="UniProtKB-KW"/>
</dbReference>
<evidence type="ECO:0000313" key="11">
    <source>
        <dbReference type="EMBL" id="CAB4991449.1"/>
    </source>
</evidence>
<dbReference type="EMBL" id="CAFBIY010000070">
    <property type="protein sequence ID" value="CAB4851085.1"/>
    <property type="molecule type" value="Genomic_DNA"/>
</dbReference>